<dbReference type="EMBL" id="JACHFM010000002">
    <property type="protein sequence ID" value="MBB5222595.1"/>
    <property type="molecule type" value="Genomic_DNA"/>
</dbReference>
<dbReference type="CDD" id="cd01847">
    <property type="entry name" value="Triacylglycerol_lipase_like"/>
    <property type="match status" value="1"/>
</dbReference>
<sequence>MSLWRSMILSIAGLGLAACVQAPAPVPIGAVVVFGDSLSDVGTYQAATRSRTNPGKFTINPSNIWVEDVALHYGQVVRPDRSLTMDRDASSGVTRAVGTARVIGGNGYAEGGARVARLPSQSGIGNNRLVAPVASQLERYIASNGRFSPDELVIIDGGTNDIYAQFSAMCWGTDDNGIGAGKTTQAIADREVERAATDLIAVVGKAKANGAGVVLVAGAIDWTDAPFGRKYLAASELATGCSQSFAPGQVKEWTASFNRTLADGVGHMPGVIVLDFATPVNAVLADPGRFGITNATEPACTNKRPTTSAVFCTGETLAAPDAGSTYLWSDTFHPGPRLHGLIADEALRLLEPVAAP</sequence>
<organism evidence="3 4">
    <name type="scientific">Amaricoccus macauensis</name>
    <dbReference type="NCBI Taxonomy" id="57001"/>
    <lineage>
        <taxon>Bacteria</taxon>
        <taxon>Pseudomonadati</taxon>
        <taxon>Pseudomonadota</taxon>
        <taxon>Alphaproteobacteria</taxon>
        <taxon>Rhodobacterales</taxon>
        <taxon>Paracoccaceae</taxon>
        <taxon>Amaricoccus</taxon>
    </lineage>
</organism>
<keyword evidence="1" id="KW-0378">Hydrolase</keyword>
<reference evidence="3 4" key="1">
    <citation type="submission" date="2020-08" db="EMBL/GenBank/DDBJ databases">
        <title>Genomic Encyclopedia of Type Strains, Phase IV (KMG-IV): sequencing the most valuable type-strain genomes for metagenomic binning, comparative biology and taxonomic classification.</title>
        <authorList>
            <person name="Goeker M."/>
        </authorList>
    </citation>
    <scope>NUCLEOTIDE SEQUENCE [LARGE SCALE GENOMIC DNA]</scope>
    <source>
        <strain evidence="3 4">DSM 101730</strain>
    </source>
</reference>
<proteinExistence type="predicted"/>
<name>A0A840SPU8_9RHOB</name>
<evidence type="ECO:0000256" key="1">
    <source>
        <dbReference type="ARBA" id="ARBA00022801"/>
    </source>
</evidence>
<dbReference type="InterPro" id="IPR001087">
    <property type="entry name" value="GDSL"/>
</dbReference>
<keyword evidence="2" id="KW-0732">Signal</keyword>
<comment type="caution">
    <text evidence="3">The sequence shown here is derived from an EMBL/GenBank/DDBJ whole genome shotgun (WGS) entry which is preliminary data.</text>
</comment>
<dbReference type="PROSITE" id="PS51257">
    <property type="entry name" value="PROKAR_LIPOPROTEIN"/>
    <property type="match status" value="1"/>
</dbReference>
<evidence type="ECO:0000313" key="4">
    <source>
        <dbReference type="Proteomes" id="UP000549457"/>
    </source>
</evidence>
<keyword evidence="4" id="KW-1185">Reference proteome</keyword>
<dbReference type="PANTHER" id="PTHR45648">
    <property type="entry name" value="GDSL LIPASE/ACYLHYDROLASE FAMILY PROTEIN (AFU_ORTHOLOGUE AFUA_4G14700)"/>
    <property type="match status" value="1"/>
</dbReference>
<accession>A0A840SPU8</accession>
<dbReference type="InterPro" id="IPR036514">
    <property type="entry name" value="SGNH_hydro_sf"/>
</dbReference>
<feature type="chain" id="PRO_5032346060" evidence="2">
    <location>
        <begin position="18"/>
        <end position="356"/>
    </location>
</feature>
<evidence type="ECO:0000313" key="3">
    <source>
        <dbReference type="EMBL" id="MBB5222595.1"/>
    </source>
</evidence>
<dbReference type="Proteomes" id="UP000549457">
    <property type="component" value="Unassembled WGS sequence"/>
</dbReference>
<dbReference type="InterPro" id="IPR051058">
    <property type="entry name" value="GDSL_Est/Lipase"/>
</dbReference>
<dbReference type="AlphaFoldDB" id="A0A840SPU8"/>
<dbReference type="Pfam" id="PF00657">
    <property type="entry name" value="Lipase_GDSL"/>
    <property type="match status" value="1"/>
</dbReference>
<dbReference type="PANTHER" id="PTHR45648:SF22">
    <property type="entry name" value="GDSL LIPASE_ACYLHYDROLASE FAMILY PROTEIN (AFU_ORTHOLOGUE AFUA_4G14700)"/>
    <property type="match status" value="1"/>
</dbReference>
<dbReference type="SUPFAM" id="SSF52266">
    <property type="entry name" value="SGNH hydrolase"/>
    <property type="match status" value="1"/>
</dbReference>
<dbReference type="Gene3D" id="3.40.50.1110">
    <property type="entry name" value="SGNH hydrolase"/>
    <property type="match status" value="1"/>
</dbReference>
<protein>
    <submittedName>
        <fullName evidence="3">Phospholipase/lecithinase/hemolysin</fullName>
    </submittedName>
</protein>
<evidence type="ECO:0000256" key="2">
    <source>
        <dbReference type="SAM" id="SignalP"/>
    </source>
</evidence>
<dbReference type="RefSeq" id="WP_184149667.1">
    <property type="nucleotide sequence ID" value="NZ_JACHFM010000002.1"/>
</dbReference>
<dbReference type="GO" id="GO:0016788">
    <property type="term" value="F:hydrolase activity, acting on ester bonds"/>
    <property type="evidence" value="ECO:0007669"/>
    <property type="project" value="InterPro"/>
</dbReference>
<feature type="signal peptide" evidence="2">
    <location>
        <begin position="1"/>
        <end position="17"/>
    </location>
</feature>
<gene>
    <name evidence="3" type="ORF">HNP73_002531</name>
</gene>